<dbReference type="EMBL" id="BARS01026463">
    <property type="protein sequence ID" value="GAG01074.1"/>
    <property type="molecule type" value="Genomic_DNA"/>
</dbReference>
<dbReference type="AlphaFoldDB" id="X0U5Q8"/>
<evidence type="ECO:0000313" key="1">
    <source>
        <dbReference type="EMBL" id="GAG01074.1"/>
    </source>
</evidence>
<organism evidence="1">
    <name type="scientific">marine sediment metagenome</name>
    <dbReference type="NCBI Taxonomy" id="412755"/>
    <lineage>
        <taxon>unclassified sequences</taxon>
        <taxon>metagenomes</taxon>
        <taxon>ecological metagenomes</taxon>
    </lineage>
</organism>
<sequence length="51" mass="6182">MKERSWKFLILTFDSKKSRFSNRYVSTLGIELSQKCYFPLVTWFTKKEGKK</sequence>
<gene>
    <name evidence="1" type="ORF">S01H1_41697</name>
</gene>
<accession>X0U5Q8</accession>
<reference evidence="1" key="1">
    <citation type="journal article" date="2014" name="Front. Microbiol.">
        <title>High frequency of phylogenetically diverse reductive dehalogenase-homologous genes in deep subseafloor sedimentary metagenomes.</title>
        <authorList>
            <person name="Kawai M."/>
            <person name="Futagami T."/>
            <person name="Toyoda A."/>
            <person name="Takaki Y."/>
            <person name="Nishi S."/>
            <person name="Hori S."/>
            <person name="Arai W."/>
            <person name="Tsubouchi T."/>
            <person name="Morono Y."/>
            <person name="Uchiyama I."/>
            <person name="Ito T."/>
            <person name="Fujiyama A."/>
            <person name="Inagaki F."/>
            <person name="Takami H."/>
        </authorList>
    </citation>
    <scope>NUCLEOTIDE SEQUENCE</scope>
    <source>
        <strain evidence="1">Expedition CK06-06</strain>
    </source>
</reference>
<protein>
    <submittedName>
        <fullName evidence="1">Uncharacterized protein</fullName>
    </submittedName>
</protein>
<name>X0U5Q8_9ZZZZ</name>
<comment type="caution">
    <text evidence="1">The sequence shown here is derived from an EMBL/GenBank/DDBJ whole genome shotgun (WGS) entry which is preliminary data.</text>
</comment>
<proteinExistence type="predicted"/>